<feature type="chain" id="PRO_5022672935" evidence="1">
    <location>
        <begin position="27"/>
        <end position="334"/>
    </location>
</feature>
<evidence type="ECO:0000313" key="4">
    <source>
        <dbReference type="Proteomes" id="UP000325286"/>
    </source>
</evidence>
<organism evidence="3 4">
    <name type="scientific">Roseimaritima ulvae</name>
    <dbReference type="NCBI Taxonomy" id="980254"/>
    <lineage>
        <taxon>Bacteria</taxon>
        <taxon>Pseudomonadati</taxon>
        <taxon>Planctomycetota</taxon>
        <taxon>Planctomycetia</taxon>
        <taxon>Pirellulales</taxon>
        <taxon>Pirellulaceae</taxon>
        <taxon>Roseimaritima</taxon>
    </lineage>
</organism>
<dbReference type="Pfam" id="PF01841">
    <property type="entry name" value="Transglut_core"/>
    <property type="match status" value="1"/>
</dbReference>
<reference evidence="3 4" key="1">
    <citation type="submission" date="2019-08" db="EMBL/GenBank/DDBJ databases">
        <title>Deep-cultivation of Planctomycetes and their phenomic and genomic characterization uncovers novel biology.</title>
        <authorList>
            <person name="Wiegand S."/>
            <person name="Jogler M."/>
            <person name="Boedeker C."/>
            <person name="Pinto D."/>
            <person name="Vollmers J."/>
            <person name="Rivas-Marin E."/>
            <person name="Kohn T."/>
            <person name="Peeters S.H."/>
            <person name="Heuer A."/>
            <person name="Rast P."/>
            <person name="Oberbeckmann S."/>
            <person name="Bunk B."/>
            <person name="Jeske O."/>
            <person name="Meyerdierks A."/>
            <person name="Storesund J.E."/>
            <person name="Kallscheuer N."/>
            <person name="Luecker S."/>
            <person name="Lage O.M."/>
            <person name="Pohl T."/>
            <person name="Merkel B.J."/>
            <person name="Hornburger P."/>
            <person name="Mueller R.-W."/>
            <person name="Bruemmer F."/>
            <person name="Labrenz M."/>
            <person name="Spormann A.M."/>
            <person name="Op den Camp H."/>
            <person name="Overmann J."/>
            <person name="Amann R."/>
            <person name="Jetten M.S.M."/>
            <person name="Mascher T."/>
            <person name="Medema M.H."/>
            <person name="Devos D.P."/>
            <person name="Kaster A.-K."/>
            <person name="Ovreas L."/>
            <person name="Rohde M."/>
            <person name="Galperin M.Y."/>
            <person name="Jogler C."/>
        </authorList>
    </citation>
    <scope>NUCLEOTIDE SEQUENCE [LARGE SCALE GENOMIC DNA]</scope>
    <source>
        <strain evidence="3 4">UC8</strain>
    </source>
</reference>
<evidence type="ECO:0000313" key="3">
    <source>
        <dbReference type="EMBL" id="QEG40331.1"/>
    </source>
</evidence>
<dbReference type="OrthoDB" id="9804872at2"/>
<dbReference type="InterPro" id="IPR002931">
    <property type="entry name" value="Transglutaminase-like"/>
</dbReference>
<dbReference type="SUPFAM" id="SSF54001">
    <property type="entry name" value="Cysteine proteinases"/>
    <property type="match status" value="1"/>
</dbReference>
<feature type="domain" description="Transglutaminase-like" evidence="2">
    <location>
        <begin position="179"/>
        <end position="273"/>
    </location>
</feature>
<gene>
    <name evidence="3" type="ORF">UC8_23400</name>
</gene>
<evidence type="ECO:0000259" key="2">
    <source>
        <dbReference type="Pfam" id="PF01841"/>
    </source>
</evidence>
<dbReference type="AlphaFoldDB" id="A0A5B9R271"/>
<evidence type="ECO:0000256" key="1">
    <source>
        <dbReference type="SAM" id="SignalP"/>
    </source>
</evidence>
<feature type="signal peptide" evidence="1">
    <location>
        <begin position="1"/>
        <end position="26"/>
    </location>
</feature>
<keyword evidence="4" id="KW-1185">Reference proteome</keyword>
<keyword evidence="1" id="KW-0732">Signal</keyword>
<proteinExistence type="predicted"/>
<dbReference type="Proteomes" id="UP000325286">
    <property type="component" value="Chromosome"/>
</dbReference>
<protein>
    <submittedName>
        <fullName evidence="3">Transglutaminase-like superfamily protein</fullName>
    </submittedName>
</protein>
<dbReference type="KEGG" id="rul:UC8_23400"/>
<accession>A0A5B9R271</accession>
<dbReference type="RefSeq" id="WP_068142610.1">
    <property type="nucleotide sequence ID" value="NZ_CP042914.1"/>
</dbReference>
<sequence precursor="true">MKIAHLGRWAALLAGLFVCSPSLVLAQAPGEADALVADGAGGEPLLRYESPQKQTWRVGLRLETRGANCVNVVATFPIPIDWPEQKVTLVDQQVDGMVSNWGPRDLAGGVRQVRLLMDQAPAGSTIETLLTFEIERSRILGPSPEQIEQLTIPRRATGELRMAMGNSPYINTTDARIKAVAREIAAMEADNDWQRIELVYDWVRDKVSYTEGPLKSASEALRDGTGDCEELTSLFIAICRNLRVPARMVWIPGHCYPEFYLEDAEGNGHWFPCQVAGTRQFGKMDEYRPVLQKGDRFKVPEKKTAQRYVAEFFTCNKLRSNGDPKPTFIRELVE</sequence>
<dbReference type="PANTHER" id="PTHR33490">
    <property type="entry name" value="BLR5614 PROTEIN-RELATED"/>
    <property type="match status" value="1"/>
</dbReference>
<dbReference type="EMBL" id="CP042914">
    <property type="protein sequence ID" value="QEG40331.1"/>
    <property type="molecule type" value="Genomic_DNA"/>
</dbReference>
<name>A0A5B9R271_9BACT</name>
<dbReference type="Gene3D" id="3.10.620.30">
    <property type="match status" value="1"/>
</dbReference>
<dbReference type="InterPro" id="IPR038765">
    <property type="entry name" value="Papain-like_cys_pep_sf"/>
</dbReference>
<dbReference type="PANTHER" id="PTHR33490:SF3">
    <property type="entry name" value="CONSERVED INTEGRAL MEMBRANE PROTEIN"/>
    <property type="match status" value="1"/>
</dbReference>